<gene>
    <name evidence="2" type="primary">AVEN_103172_1</name>
    <name evidence="2" type="ORF">CDAR_80971</name>
</gene>
<keyword evidence="1" id="KW-0812">Transmembrane</keyword>
<proteinExistence type="predicted"/>
<sequence>MLPLLLWWLTYKRMKYLLALVEDLEFFKERCDFTRISKLCKLMTFAAVLTIFLRTAACAICYAMVSDHVSLCILQSFSSRIKIITFSFSIFGVTYSHALITFGVAIFYIFYCYILLICLENKSLFHESGYEVYENMLHIFKRLERVFSVPIFIIFILIASDFLKLFYSMFTSMKFKIPTNIADLLISVILLITVTISAEKVQLRANKVRIYFMTFVCRKNSAKMNGKWVKIFEDRDVLKLTAWGMFAIRKPVLLSMIAWPFAYGLMLVQYLSRN</sequence>
<keyword evidence="1" id="KW-1133">Transmembrane helix</keyword>
<protein>
    <recommendedName>
        <fullName evidence="4">Gustatory receptor</fullName>
    </recommendedName>
</protein>
<feature type="transmembrane region" description="Helical" evidence="1">
    <location>
        <begin position="99"/>
        <end position="119"/>
    </location>
</feature>
<evidence type="ECO:0000313" key="2">
    <source>
        <dbReference type="EMBL" id="GIY31223.1"/>
    </source>
</evidence>
<evidence type="ECO:0008006" key="4">
    <source>
        <dbReference type="Google" id="ProtNLM"/>
    </source>
</evidence>
<organism evidence="2 3">
    <name type="scientific">Caerostris darwini</name>
    <dbReference type="NCBI Taxonomy" id="1538125"/>
    <lineage>
        <taxon>Eukaryota</taxon>
        <taxon>Metazoa</taxon>
        <taxon>Ecdysozoa</taxon>
        <taxon>Arthropoda</taxon>
        <taxon>Chelicerata</taxon>
        <taxon>Arachnida</taxon>
        <taxon>Araneae</taxon>
        <taxon>Araneomorphae</taxon>
        <taxon>Entelegynae</taxon>
        <taxon>Araneoidea</taxon>
        <taxon>Araneidae</taxon>
        <taxon>Caerostris</taxon>
    </lineage>
</organism>
<feature type="transmembrane region" description="Helical" evidence="1">
    <location>
        <begin position="252"/>
        <end position="271"/>
    </location>
</feature>
<dbReference type="Proteomes" id="UP001054837">
    <property type="component" value="Unassembled WGS sequence"/>
</dbReference>
<evidence type="ECO:0000256" key="1">
    <source>
        <dbReference type="SAM" id="Phobius"/>
    </source>
</evidence>
<evidence type="ECO:0000313" key="3">
    <source>
        <dbReference type="Proteomes" id="UP001054837"/>
    </source>
</evidence>
<feature type="transmembrane region" description="Helical" evidence="1">
    <location>
        <begin position="179"/>
        <end position="198"/>
    </location>
</feature>
<dbReference type="EMBL" id="BPLQ01007619">
    <property type="protein sequence ID" value="GIY31223.1"/>
    <property type="molecule type" value="Genomic_DNA"/>
</dbReference>
<feature type="transmembrane region" description="Helical" evidence="1">
    <location>
        <begin position="146"/>
        <end position="167"/>
    </location>
</feature>
<reference evidence="2 3" key="1">
    <citation type="submission" date="2021-06" db="EMBL/GenBank/DDBJ databases">
        <title>Caerostris darwini draft genome.</title>
        <authorList>
            <person name="Kono N."/>
            <person name="Arakawa K."/>
        </authorList>
    </citation>
    <scope>NUCLEOTIDE SEQUENCE [LARGE SCALE GENOMIC DNA]</scope>
</reference>
<accession>A0AAV4S9N9</accession>
<feature type="transmembrane region" description="Helical" evidence="1">
    <location>
        <begin position="42"/>
        <end position="65"/>
    </location>
</feature>
<keyword evidence="3" id="KW-1185">Reference proteome</keyword>
<comment type="caution">
    <text evidence="2">The sequence shown here is derived from an EMBL/GenBank/DDBJ whole genome shotgun (WGS) entry which is preliminary data.</text>
</comment>
<name>A0AAV4S9N9_9ARAC</name>
<dbReference type="AlphaFoldDB" id="A0AAV4S9N9"/>
<keyword evidence="1" id="KW-0472">Membrane</keyword>